<name>A0A0F9DC90_9ZZZZ</name>
<dbReference type="AlphaFoldDB" id="A0A0F9DC90"/>
<organism evidence="1">
    <name type="scientific">marine sediment metagenome</name>
    <dbReference type="NCBI Taxonomy" id="412755"/>
    <lineage>
        <taxon>unclassified sequences</taxon>
        <taxon>metagenomes</taxon>
        <taxon>ecological metagenomes</taxon>
    </lineage>
</organism>
<accession>A0A0F9DC90</accession>
<proteinExistence type="predicted"/>
<protein>
    <recommendedName>
        <fullName evidence="2">RST domain-containing protein</fullName>
    </recommendedName>
</protein>
<comment type="caution">
    <text evidence="1">The sequence shown here is derived from an EMBL/GenBank/DDBJ whole genome shotgun (WGS) entry which is preliminary data.</text>
</comment>
<evidence type="ECO:0000313" key="1">
    <source>
        <dbReference type="EMBL" id="KKL59264.1"/>
    </source>
</evidence>
<dbReference type="EMBL" id="LAZR01029545">
    <property type="protein sequence ID" value="KKL59264.1"/>
    <property type="molecule type" value="Genomic_DNA"/>
</dbReference>
<reference evidence="1" key="1">
    <citation type="journal article" date="2015" name="Nature">
        <title>Complex archaea that bridge the gap between prokaryotes and eukaryotes.</title>
        <authorList>
            <person name="Spang A."/>
            <person name="Saw J.H."/>
            <person name="Jorgensen S.L."/>
            <person name="Zaremba-Niedzwiedzka K."/>
            <person name="Martijn J."/>
            <person name="Lind A.E."/>
            <person name="van Eijk R."/>
            <person name="Schleper C."/>
            <person name="Guy L."/>
            <person name="Ettema T.J."/>
        </authorList>
    </citation>
    <scope>NUCLEOTIDE SEQUENCE</scope>
</reference>
<evidence type="ECO:0008006" key="2">
    <source>
        <dbReference type="Google" id="ProtNLM"/>
    </source>
</evidence>
<feature type="non-terminal residue" evidence="1">
    <location>
        <position position="1"/>
    </location>
</feature>
<sequence>SIQIEDLFNNFENKLEDLEIYLKKRLASDWEKIKATWKEFKSGEINKGELIKRGLKAIGKKFLKKVFQISFSTLEDSILDEIKTNL</sequence>
<gene>
    <name evidence="1" type="ORF">LCGC14_2217120</name>
</gene>